<sequence>MGKEMMESEAVNANKKFWVIPKLEVLEIKHTNAEEWEFVESPEGFWKRQLAIS</sequence>
<comment type="caution">
    <text evidence="1">The sequence shown here is derived from an EMBL/GenBank/DDBJ whole genome shotgun (WGS) entry which is preliminary data.</text>
</comment>
<name>A0ABR8MWN6_9BACL</name>
<evidence type="ECO:0000313" key="1">
    <source>
        <dbReference type="EMBL" id="MBD3920368.1"/>
    </source>
</evidence>
<evidence type="ECO:0000313" key="2">
    <source>
        <dbReference type="Proteomes" id="UP000609346"/>
    </source>
</evidence>
<dbReference type="RefSeq" id="WP_191204672.1">
    <property type="nucleotide sequence ID" value="NZ_JACXZA010000004.1"/>
</dbReference>
<keyword evidence="2" id="KW-1185">Reference proteome</keyword>
<proteinExistence type="predicted"/>
<organism evidence="1 2">
    <name type="scientific">Paenibacillus terricola</name>
    <dbReference type="NCBI Taxonomy" id="2763503"/>
    <lineage>
        <taxon>Bacteria</taxon>
        <taxon>Bacillati</taxon>
        <taxon>Bacillota</taxon>
        <taxon>Bacilli</taxon>
        <taxon>Bacillales</taxon>
        <taxon>Paenibacillaceae</taxon>
        <taxon>Paenibacillus</taxon>
    </lineage>
</organism>
<gene>
    <name evidence="1" type="ORF">H8B09_16520</name>
</gene>
<dbReference type="Proteomes" id="UP000609346">
    <property type="component" value="Unassembled WGS sequence"/>
</dbReference>
<dbReference type="EMBL" id="JACXZA010000004">
    <property type="protein sequence ID" value="MBD3920368.1"/>
    <property type="molecule type" value="Genomic_DNA"/>
</dbReference>
<accession>A0ABR8MWN6</accession>
<reference evidence="1 2" key="1">
    <citation type="submission" date="2020-09" db="EMBL/GenBank/DDBJ databases">
        <title>Paenibacillus sp. strain PR3 16S rRNA gene Genome sequencing and assembly.</title>
        <authorList>
            <person name="Kim J."/>
        </authorList>
    </citation>
    <scope>NUCLEOTIDE SEQUENCE [LARGE SCALE GENOMIC DNA]</scope>
    <source>
        <strain evidence="1 2">PR3</strain>
    </source>
</reference>
<protein>
    <submittedName>
        <fullName evidence="1">Uncharacterized protein</fullName>
    </submittedName>
</protein>